<gene>
    <name evidence="1" type="ORF">QBC37DRAFT_155797</name>
</gene>
<evidence type="ECO:0000313" key="2">
    <source>
        <dbReference type="Proteomes" id="UP001301769"/>
    </source>
</evidence>
<reference evidence="1" key="2">
    <citation type="submission" date="2023-05" db="EMBL/GenBank/DDBJ databases">
        <authorList>
            <consortium name="Lawrence Berkeley National Laboratory"/>
            <person name="Steindorff A."/>
            <person name="Hensen N."/>
            <person name="Bonometti L."/>
            <person name="Westerberg I."/>
            <person name="Brannstrom I.O."/>
            <person name="Guillou S."/>
            <person name="Cros-Aarteil S."/>
            <person name="Calhoun S."/>
            <person name="Haridas S."/>
            <person name="Kuo A."/>
            <person name="Mondo S."/>
            <person name="Pangilinan J."/>
            <person name="Riley R."/>
            <person name="Labutti K."/>
            <person name="Andreopoulos B."/>
            <person name="Lipzen A."/>
            <person name="Chen C."/>
            <person name="Yanf M."/>
            <person name="Daum C."/>
            <person name="Ng V."/>
            <person name="Clum A."/>
            <person name="Ohm R."/>
            <person name="Martin F."/>
            <person name="Silar P."/>
            <person name="Natvig D."/>
            <person name="Lalanne C."/>
            <person name="Gautier V."/>
            <person name="Ament-Velasquez S.L."/>
            <person name="Kruys A."/>
            <person name="Hutchinson M.I."/>
            <person name="Powell A.J."/>
            <person name="Barry K."/>
            <person name="Miller A.N."/>
            <person name="Grigoriev I.V."/>
            <person name="Debuchy R."/>
            <person name="Gladieux P."/>
            <person name="Thoren M.H."/>
            <person name="Johannesson H."/>
        </authorList>
    </citation>
    <scope>NUCLEOTIDE SEQUENCE</scope>
    <source>
        <strain evidence="1">PSN293</strain>
    </source>
</reference>
<keyword evidence="2" id="KW-1185">Reference proteome</keyword>
<name>A0AAN6XWV1_9PEZI</name>
<reference evidence="1" key="1">
    <citation type="journal article" date="2023" name="Mol. Phylogenet. Evol.">
        <title>Genome-scale phylogeny and comparative genomics of the fungal order Sordariales.</title>
        <authorList>
            <person name="Hensen N."/>
            <person name="Bonometti L."/>
            <person name="Westerberg I."/>
            <person name="Brannstrom I.O."/>
            <person name="Guillou S."/>
            <person name="Cros-Aarteil S."/>
            <person name="Calhoun S."/>
            <person name="Haridas S."/>
            <person name="Kuo A."/>
            <person name="Mondo S."/>
            <person name="Pangilinan J."/>
            <person name="Riley R."/>
            <person name="LaButti K."/>
            <person name="Andreopoulos B."/>
            <person name="Lipzen A."/>
            <person name="Chen C."/>
            <person name="Yan M."/>
            <person name="Daum C."/>
            <person name="Ng V."/>
            <person name="Clum A."/>
            <person name="Steindorff A."/>
            <person name="Ohm R.A."/>
            <person name="Martin F."/>
            <person name="Silar P."/>
            <person name="Natvig D.O."/>
            <person name="Lalanne C."/>
            <person name="Gautier V."/>
            <person name="Ament-Velasquez S.L."/>
            <person name="Kruys A."/>
            <person name="Hutchinson M.I."/>
            <person name="Powell A.J."/>
            <person name="Barry K."/>
            <person name="Miller A.N."/>
            <person name="Grigoriev I.V."/>
            <person name="Debuchy R."/>
            <person name="Gladieux P."/>
            <person name="Hiltunen Thoren M."/>
            <person name="Johannesson H."/>
        </authorList>
    </citation>
    <scope>NUCLEOTIDE SEQUENCE</scope>
    <source>
        <strain evidence="1">PSN293</strain>
    </source>
</reference>
<sequence length="160" mass="18264">MPVLQTIVGPRGSEYWTSFGPNDIQAVCEALKEEFRRSEPAHQIHYNASGPDHIPPYVRNIGIGFHCMKHCLVFLLRGVIFIDGQGAFVDEGCAYLLKDEKMIHLGGGTTIFVMEEGEMKGICAEETQKKIAEMERRREAYERKRNSIGYKVLRKFRRGD</sequence>
<evidence type="ECO:0000313" key="1">
    <source>
        <dbReference type="EMBL" id="KAK4206012.1"/>
    </source>
</evidence>
<dbReference type="EMBL" id="MU858553">
    <property type="protein sequence ID" value="KAK4206012.1"/>
    <property type="molecule type" value="Genomic_DNA"/>
</dbReference>
<dbReference type="Proteomes" id="UP001301769">
    <property type="component" value="Unassembled WGS sequence"/>
</dbReference>
<proteinExistence type="predicted"/>
<comment type="caution">
    <text evidence="1">The sequence shown here is derived from an EMBL/GenBank/DDBJ whole genome shotgun (WGS) entry which is preliminary data.</text>
</comment>
<dbReference type="AlphaFoldDB" id="A0AAN6XWV1"/>
<accession>A0AAN6XWV1</accession>
<protein>
    <submittedName>
        <fullName evidence="1">Uncharacterized protein</fullName>
    </submittedName>
</protein>
<organism evidence="1 2">
    <name type="scientific">Rhypophila decipiens</name>
    <dbReference type="NCBI Taxonomy" id="261697"/>
    <lineage>
        <taxon>Eukaryota</taxon>
        <taxon>Fungi</taxon>
        <taxon>Dikarya</taxon>
        <taxon>Ascomycota</taxon>
        <taxon>Pezizomycotina</taxon>
        <taxon>Sordariomycetes</taxon>
        <taxon>Sordariomycetidae</taxon>
        <taxon>Sordariales</taxon>
        <taxon>Naviculisporaceae</taxon>
        <taxon>Rhypophila</taxon>
    </lineage>
</organism>